<evidence type="ECO:0000313" key="1">
    <source>
        <dbReference type="EMBL" id="GDY65746.1"/>
    </source>
</evidence>
<dbReference type="Proteomes" id="UP000302139">
    <property type="component" value="Unassembled WGS sequence"/>
</dbReference>
<accession>A0A4D4M0A1</accession>
<sequence>MEVREPEIRGRCGLCHPITLSSDRALGEGFGSLALIGSARHFPWTGQQVGSPWHQMVLVTVTVGPGCPGLGR</sequence>
<dbReference type="EMBL" id="BJHX01000001">
    <property type="protein sequence ID" value="GDY65746.1"/>
    <property type="molecule type" value="Genomic_DNA"/>
</dbReference>
<organism evidence="1 4">
    <name type="scientific">Streptomyces avermitilis</name>
    <dbReference type="NCBI Taxonomy" id="33903"/>
    <lineage>
        <taxon>Bacteria</taxon>
        <taxon>Bacillati</taxon>
        <taxon>Actinomycetota</taxon>
        <taxon>Actinomycetes</taxon>
        <taxon>Kitasatosporales</taxon>
        <taxon>Streptomycetaceae</taxon>
        <taxon>Streptomyces</taxon>
    </lineage>
</organism>
<comment type="caution">
    <text evidence="1">The sequence shown here is derived from an EMBL/GenBank/DDBJ whole genome shotgun (WGS) entry which is preliminary data.</text>
</comment>
<gene>
    <name evidence="1" type="ORF">SAV14893_051390</name>
    <name evidence="2" type="ORF">SAV31267_035210</name>
</gene>
<dbReference type="AlphaFoldDB" id="A0A4D4M0A1"/>
<evidence type="ECO:0000313" key="2">
    <source>
        <dbReference type="EMBL" id="GDY74036.1"/>
    </source>
</evidence>
<dbReference type="Proteomes" id="UP000299211">
    <property type="component" value="Unassembled WGS sequence"/>
</dbReference>
<protein>
    <submittedName>
        <fullName evidence="1">Uncharacterized protein</fullName>
    </submittedName>
</protein>
<evidence type="ECO:0000313" key="4">
    <source>
        <dbReference type="Proteomes" id="UP000302139"/>
    </source>
</evidence>
<reference evidence="1 4" key="2">
    <citation type="submission" date="2019-04" db="EMBL/GenBank/DDBJ databases">
        <title>Draft genome sequences of Streptomyces avermitilis NBRC 14893.</title>
        <authorList>
            <person name="Komaki H."/>
            <person name="Tamura T."/>
            <person name="Hosoyama A."/>
        </authorList>
    </citation>
    <scope>NUCLEOTIDE SEQUENCE [LARGE SCALE GENOMIC DNA]</scope>
    <source>
        <strain evidence="1 4">NBRC 14893</strain>
    </source>
</reference>
<reference evidence="2 3" key="1">
    <citation type="submission" date="2019-04" db="EMBL/GenBank/DDBJ databases">
        <title>Draft genome sequences of Streptomyces avermitilis ATCC 31267.</title>
        <authorList>
            <person name="Komaki H."/>
            <person name="Tamura T."/>
            <person name="Hosoyama A."/>
        </authorList>
    </citation>
    <scope>NUCLEOTIDE SEQUENCE [LARGE SCALE GENOMIC DNA]</scope>
    <source>
        <strain evidence="2 3">ATCC 31267</strain>
    </source>
</reference>
<proteinExistence type="predicted"/>
<dbReference type="EMBL" id="BJHY01000001">
    <property type="protein sequence ID" value="GDY74036.1"/>
    <property type="molecule type" value="Genomic_DNA"/>
</dbReference>
<name>A0A4D4M0A1_STRAX</name>
<evidence type="ECO:0000313" key="3">
    <source>
        <dbReference type="Proteomes" id="UP000299211"/>
    </source>
</evidence>